<proteinExistence type="predicted"/>
<name>A0A085N1J8_9BILA</name>
<reference evidence="3 4" key="1">
    <citation type="journal article" date="2014" name="Nat. Genet.">
        <title>Genome and transcriptome of the porcine whipworm Trichuris suis.</title>
        <authorList>
            <person name="Jex A.R."/>
            <person name="Nejsum P."/>
            <person name="Schwarz E.M."/>
            <person name="Hu L."/>
            <person name="Young N.D."/>
            <person name="Hall R.S."/>
            <person name="Korhonen P.K."/>
            <person name="Liao S."/>
            <person name="Thamsborg S."/>
            <person name="Xia J."/>
            <person name="Xu P."/>
            <person name="Wang S."/>
            <person name="Scheerlinck J.P."/>
            <person name="Hofmann A."/>
            <person name="Sternberg P.W."/>
            <person name="Wang J."/>
            <person name="Gasser R.B."/>
        </authorList>
    </citation>
    <scope>NUCLEOTIDE SEQUENCE [LARGE SCALE GENOMIC DNA]</scope>
    <source>
        <strain evidence="3">DCEP-RM93F</strain>
        <strain evidence="2">DCEP-RM93M</strain>
    </source>
</reference>
<dbReference type="InterPro" id="IPR000477">
    <property type="entry name" value="RT_dom"/>
</dbReference>
<keyword evidence="4" id="KW-1185">Reference proteome</keyword>
<protein>
    <recommendedName>
        <fullName evidence="1">Reverse transcriptase domain-containing protein</fullName>
    </recommendedName>
</protein>
<gene>
    <name evidence="2" type="ORF">M513_07273</name>
    <name evidence="3" type="ORF">M514_07273</name>
</gene>
<evidence type="ECO:0000313" key="4">
    <source>
        <dbReference type="Proteomes" id="UP000030764"/>
    </source>
</evidence>
<sequence>MTDGNYFHFQGKFVSQNHGAPMGSVLSPVLAELFTENIEEKAFSPTALLFAIKAFRRYTWMTSSLLSGKAANRRSSTTSIASLSEDDLLHH</sequence>
<accession>A0A085N1J8</accession>
<dbReference type="EMBL" id="KL367576">
    <property type="protein sequence ID" value="KFD63344.1"/>
    <property type="molecule type" value="Genomic_DNA"/>
</dbReference>
<dbReference type="EMBL" id="KL363234">
    <property type="protein sequence ID" value="KFD51944.1"/>
    <property type="molecule type" value="Genomic_DNA"/>
</dbReference>
<dbReference type="Proteomes" id="UP000030758">
    <property type="component" value="Unassembled WGS sequence"/>
</dbReference>
<dbReference type="Proteomes" id="UP000030764">
    <property type="component" value="Unassembled WGS sequence"/>
</dbReference>
<evidence type="ECO:0000313" key="2">
    <source>
        <dbReference type="EMBL" id="KFD51944.1"/>
    </source>
</evidence>
<organism evidence="3">
    <name type="scientific">Trichuris suis</name>
    <name type="common">pig whipworm</name>
    <dbReference type="NCBI Taxonomy" id="68888"/>
    <lineage>
        <taxon>Eukaryota</taxon>
        <taxon>Metazoa</taxon>
        <taxon>Ecdysozoa</taxon>
        <taxon>Nematoda</taxon>
        <taxon>Enoplea</taxon>
        <taxon>Dorylaimia</taxon>
        <taxon>Trichinellida</taxon>
        <taxon>Trichuridae</taxon>
        <taxon>Trichuris</taxon>
    </lineage>
</organism>
<evidence type="ECO:0000259" key="1">
    <source>
        <dbReference type="PROSITE" id="PS50878"/>
    </source>
</evidence>
<feature type="domain" description="Reverse transcriptase" evidence="1">
    <location>
        <begin position="1"/>
        <end position="91"/>
    </location>
</feature>
<evidence type="ECO:0000313" key="3">
    <source>
        <dbReference type="EMBL" id="KFD63344.1"/>
    </source>
</evidence>
<dbReference type="PROSITE" id="PS50878">
    <property type="entry name" value="RT_POL"/>
    <property type="match status" value="1"/>
</dbReference>
<dbReference type="AlphaFoldDB" id="A0A085N1J8"/>